<evidence type="ECO:0000313" key="4">
    <source>
        <dbReference type="EMBL" id="KPQ27318.1"/>
    </source>
</evidence>
<keyword evidence="1" id="KW-0547">Nucleotide-binding</keyword>
<dbReference type="SUPFAM" id="SSF54285">
    <property type="entry name" value="MoaD/ThiS"/>
    <property type="match status" value="1"/>
</dbReference>
<accession>A0A0P8CV65</accession>
<evidence type="ECO:0000256" key="1">
    <source>
        <dbReference type="ARBA" id="ARBA00022741"/>
    </source>
</evidence>
<dbReference type="GO" id="GO:0000166">
    <property type="term" value="F:nucleotide binding"/>
    <property type="evidence" value="ECO:0007669"/>
    <property type="project" value="UniProtKB-KW"/>
</dbReference>
<dbReference type="UniPathway" id="UPA00344"/>
<dbReference type="PANTHER" id="PTHR33359:SF1">
    <property type="entry name" value="MOLYBDOPTERIN SYNTHASE SULFUR CARRIER SUBUNIT"/>
    <property type="match status" value="1"/>
</dbReference>
<comment type="similarity">
    <text evidence="2">Belongs to the MoaD family.</text>
</comment>
<comment type="caution">
    <text evidence="4">The sequence shown here is derived from an EMBL/GenBank/DDBJ whole genome shotgun (WGS) entry which is preliminary data.</text>
</comment>
<gene>
    <name evidence="4" type="primary">moaD</name>
    <name evidence="4" type="ORF">HLUCCX14_15555</name>
</gene>
<dbReference type="InterPro" id="IPR016155">
    <property type="entry name" value="Mopterin_synth/thiamin_S_b"/>
</dbReference>
<dbReference type="CDD" id="cd00754">
    <property type="entry name" value="Ubl_MoaD"/>
    <property type="match status" value="1"/>
</dbReference>
<name>A0A0P8CV65_9GAMM</name>
<evidence type="ECO:0000256" key="2">
    <source>
        <dbReference type="ARBA" id="ARBA00024200"/>
    </source>
</evidence>
<organism evidence="4 5">
    <name type="scientific">Marinobacter excellens HL-55</name>
    <dbReference type="NCBI Taxonomy" id="1305731"/>
    <lineage>
        <taxon>Bacteria</taxon>
        <taxon>Pseudomonadati</taxon>
        <taxon>Pseudomonadota</taxon>
        <taxon>Gammaproteobacteria</taxon>
        <taxon>Pseudomonadales</taxon>
        <taxon>Marinobacteraceae</taxon>
        <taxon>Marinobacter</taxon>
    </lineage>
</organism>
<reference evidence="4 5" key="1">
    <citation type="submission" date="2015-09" db="EMBL/GenBank/DDBJ databases">
        <title>Identification and resolution of microdiversity through metagenomic sequencing of parallel consortia.</title>
        <authorList>
            <person name="Nelson W.C."/>
            <person name="Romine M.F."/>
            <person name="Lindemann S.R."/>
        </authorList>
    </citation>
    <scope>NUCLEOTIDE SEQUENCE [LARGE SCALE GENOMIC DNA]</scope>
    <source>
        <strain evidence="4">HL-55</strain>
    </source>
</reference>
<dbReference type="InterPro" id="IPR010038">
    <property type="entry name" value="MoaD_arc-typ"/>
</dbReference>
<evidence type="ECO:0000313" key="5">
    <source>
        <dbReference type="Proteomes" id="UP000050416"/>
    </source>
</evidence>
<dbReference type="GO" id="GO:0006777">
    <property type="term" value="P:Mo-molybdopterin cofactor biosynthetic process"/>
    <property type="evidence" value="ECO:0007669"/>
    <property type="project" value="InterPro"/>
</dbReference>
<proteinExistence type="inferred from homology"/>
<dbReference type="Gene3D" id="3.10.20.30">
    <property type="match status" value="1"/>
</dbReference>
<dbReference type="PATRIC" id="fig|1305731.5.peg.1890"/>
<evidence type="ECO:0000256" key="3">
    <source>
        <dbReference type="ARBA" id="ARBA00024247"/>
    </source>
</evidence>
<dbReference type="NCBIfam" id="TIGR01682">
    <property type="entry name" value="moaD"/>
    <property type="match status" value="1"/>
</dbReference>
<dbReference type="PANTHER" id="PTHR33359">
    <property type="entry name" value="MOLYBDOPTERIN SYNTHASE SULFUR CARRIER SUBUNIT"/>
    <property type="match status" value="1"/>
</dbReference>
<dbReference type="Proteomes" id="UP000050416">
    <property type="component" value="Unassembled WGS sequence"/>
</dbReference>
<dbReference type="AlphaFoldDB" id="A0A0P8CV65"/>
<dbReference type="NCBIfam" id="TIGR01687">
    <property type="entry name" value="moaD_arch"/>
    <property type="match status" value="1"/>
</dbReference>
<dbReference type="InterPro" id="IPR003749">
    <property type="entry name" value="ThiS/MoaD-like"/>
</dbReference>
<sequence>MTDQNLTVRFFARLREELDTDSLELPAIPGQTVETLLSQLAARGGRWAQLQGDQPVMVAVNQAMAKPSTPVKAGDEVAFFPPVTGG</sequence>
<dbReference type="InterPro" id="IPR012675">
    <property type="entry name" value="Beta-grasp_dom_sf"/>
</dbReference>
<dbReference type="InterPro" id="IPR044672">
    <property type="entry name" value="MOCS2A"/>
</dbReference>
<dbReference type="STRING" id="1305731.GCA_000934705_02604"/>
<dbReference type="OrthoDB" id="9801945at2"/>
<dbReference type="GO" id="GO:1990133">
    <property type="term" value="C:molybdopterin adenylyltransferase complex"/>
    <property type="evidence" value="ECO:0007669"/>
    <property type="project" value="TreeGrafter"/>
</dbReference>
<dbReference type="EMBL" id="LJZQ01000031">
    <property type="protein sequence ID" value="KPQ27318.1"/>
    <property type="molecule type" value="Genomic_DNA"/>
</dbReference>
<protein>
    <recommendedName>
        <fullName evidence="3">Molybdopterin synthase sulfur carrier subunit</fullName>
    </recommendedName>
</protein>
<dbReference type="Pfam" id="PF02597">
    <property type="entry name" value="ThiS"/>
    <property type="match status" value="1"/>
</dbReference>